<dbReference type="EMBL" id="JAMZFV010000017">
    <property type="protein sequence ID" value="MCP1110797.1"/>
    <property type="molecule type" value="Genomic_DNA"/>
</dbReference>
<dbReference type="CDD" id="cd03215">
    <property type="entry name" value="ABC_Carb_Monos_II"/>
    <property type="match status" value="1"/>
</dbReference>
<evidence type="ECO:0000313" key="7">
    <source>
        <dbReference type="Proteomes" id="UP001523565"/>
    </source>
</evidence>
<keyword evidence="7" id="KW-1185">Reference proteome</keyword>
<name>A0ABT1EJC3_9FIRM</name>
<dbReference type="SMART" id="SM00382">
    <property type="entry name" value="AAA"/>
    <property type="match status" value="2"/>
</dbReference>
<dbReference type="Pfam" id="PF00005">
    <property type="entry name" value="ABC_tran"/>
    <property type="match status" value="2"/>
</dbReference>
<evidence type="ECO:0000256" key="4">
    <source>
        <dbReference type="ARBA" id="ARBA00022840"/>
    </source>
</evidence>
<dbReference type="InterPro" id="IPR017871">
    <property type="entry name" value="ABC_transporter-like_CS"/>
</dbReference>
<protein>
    <submittedName>
        <fullName evidence="6">Sugar ABC transporter ATP-binding protein</fullName>
    </submittedName>
</protein>
<dbReference type="GO" id="GO:0005524">
    <property type="term" value="F:ATP binding"/>
    <property type="evidence" value="ECO:0007669"/>
    <property type="project" value="UniProtKB-KW"/>
</dbReference>
<feature type="domain" description="ABC transporter" evidence="5">
    <location>
        <begin position="7"/>
        <end position="243"/>
    </location>
</feature>
<reference evidence="6 7" key="1">
    <citation type="journal article" date="2022" name="Genome Biol. Evol.">
        <title>Host diet, physiology and behaviors set the stage for Lachnospiraceae cladogenesis.</title>
        <authorList>
            <person name="Vera-Ponce De Leon A."/>
            <person name="Schneider M."/>
            <person name="Jahnes B.C."/>
            <person name="Sadowski V."/>
            <person name="Camuy-Velez L.A."/>
            <person name="Duan J."/>
            <person name="Sabree Z.L."/>
        </authorList>
    </citation>
    <scope>NUCLEOTIDE SEQUENCE [LARGE SCALE GENOMIC DNA]</scope>
    <source>
        <strain evidence="6 7">PAL227</strain>
    </source>
</reference>
<dbReference type="Gene3D" id="3.40.50.300">
    <property type="entry name" value="P-loop containing nucleotide triphosphate hydrolases"/>
    <property type="match status" value="2"/>
</dbReference>
<sequence>MNDRYVLEMKGISKSFGATQALDNINFQLKKGEVHALLGENGAGKSTLIKVLGGVHRPDKGEIYIEDKNVVMNEIEDAQKAGVGIIHQEIVLVPYLSVTENIFLGREILTPLHTRDMKKMNSKAKEMTERLGLDIDVTTKVGTLSIAQQQLVEIVKAISFDIKILVMDEPTSSLSDEEVHKLFEIMEKLKADGVSIIYISHRMEELFAVTNRVTIMRDGTYVGTVETQETNTDELVGMMVGRSLTNYYTRDYNMSNTEVLRVENLTQKGVFEDISFSVREGEILGFSGLVGAGRSEIMQAIFGNEKYSSGTIFLNGKELKFKNSMDAIKNGLALVPEDRKKQGLTLINTVAFNLSLVSLDALKKGGLINNGKKDRMVDKYVKDLNIKTASVESPVSSLSGGNQQKIVLGRWLATNPQVLILDEPTRGVDVGAKAEIYSIINDLAKEGMAIIMVSSELPEIINMCDNVCVVKDGRITGRLTKEEMNQEKIMHYATGGQ</sequence>
<comment type="caution">
    <text evidence="6">The sequence shown here is derived from an EMBL/GenBank/DDBJ whole genome shotgun (WGS) entry which is preliminary data.</text>
</comment>
<keyword evidence="4 6" id="KW-0067">ATP-binding</keyword>
<keyword evidence="2" id="KW-0677">Repeat</keyword>
<dbReference type="PROSITE" id="PS00211">
    <property type="entry name" value="ABC_TRANSPORTER_1"/>
    <property type="match status" value="1"/>
</dbReference>
<accession>A0ABT1EJC3</accession>
<keyword evidence="3" id="KW-0547">Nucleotide-binding</keyword>
<dbReference type="InterPro" id="IPR003439">
    <property type="entry name" value="ABC_transporter-like_ATP-bd"/>
</dbReference>
<evidence type="ECO:0000259" key="5">
    <source>
        <dbReference type="PROSITE" id="PS50893"/>
    </source>
</evidence>
<feature type="domain" description="ABC transporter" evidence="5">
    <location>
        <begin position="254"/>
        <end position="497"/>
    </location>
</feature>
<dbReference type="PROSITE" id="PS50893">
    <property type="entry name" value="ABC_TRANSPORTER_2"/>
    <property type="match status" value="2"/>
</dbReference>
<evidence type="ECO:0000256" key="1">
    <source>
        <dbReference type="ARBA" id="ARBA00022448"/>
    </source>
</evidence>
<dbReference type="InterPro" id="IPR050107">
    <property type="entry name" value="ABC_carbohydrate_import_ATPase"/>
</dbReference>
<dbReference type="RefSeq" id="WP_262069676.1">
    <property type="nucleotide sequence ID" value="NZ_JAMXOC010000017.1"/>
</dbReference>
<organism evidence="6 7">
    <name type="scientific">Ohessyouella blattaphilus</name>
    <dbReference type="NCBI Taxonomy" id="2949333"/>
    <lineage>
        <taxon>Bacteria</taxon>
        <taxon>Bacillati</taxon>
        <taxon>Bacillota</taxon>
        <taxon>Clostridia</taxon>
        <taxon>Lachnospirales</taxon>
        <taxon>Lachnospiraceae</taxon>
        <taxon>Ohessyouella</taxon>
    </lineage>
</organism>
<gene>
    <name evidence="6" type="ORF">NK118_11085</name>
</gene>
<dbReference type="SUPFAM" id="SSF52540">
    <property type="entry name" value="P-loop containing nucleoside triphosphate hydrolases"/>
    <property type="match status" value="2"/>
</dbReference>
<evidence type="ECO:0000256" key="2">
    <source>
        <dbReference type="ARBA" id="ARBA00022737"/>
    </source>
</evidence>
<evidence type="ECO:0000313" key="6">
    <source>
        <dbReference type="EMBL" id="MCP1110797.1"/>
    </source>
</evidence>
<dbReference type="InterPro" id="IPR003593">
    <property type="entry name" value="AAA+_ATPase"/>
</dbReference>
<evidence type="ECO:0000256" key="3">
    <source>
        <dbReference type="ARBA" id="ARBA00022741"/>
    </source>
</evidence>
<dbReference type="InterPro" id="IPR027417">
    <property type="entry name" value="P-loop_NTPase"/>
</dbReference>
<dbReference type="CDD" id="cd03216">
    <property type="entry name" value="ABC_Carb_Monos_I"/>
    <property type="match status" value="1"/>
</dbReference>
<keyword evidence="1" id="KW-0813">Transport</keyword>
<proteinExistence type="predicted"/>
<dbReference type="PANTHER" id="PTHR43790:SF9">
    <property type="entry name" value="GALACTOFURANOSE TRANSPORTER ATP-BINDING PROTEIN YTFR"/>
    <property type="match status" value="1"/>
</dbReference>
<dbReference type="PANTHER" id="PTHR43790">
    <property type="entry name" value="CARBOHYDRATE TRANSPORT ATP-BINDING PROTEIN MG119-RELATED"/>
    <property type="match status" value="1"/>
</dbReference>
<dbReference type="Proteomes" id="UP001523565">
    <property type="component" value="Unassembled WGS sequence"/>
</dbReference>